<keyword evidence="11" id="KW-0963">Cytoplasm</keyword>
<feature type="domain" description="Chorismate mutase" evidence="12">
    <location>
        <begin position="166"/>
        <end position="258"/>
    </location>
</feature>
<keyword evidence="14" id="KW-1185">Reference proteome</keyword>
<evidence type="ECO:0000256" key="3">
    <source>
        <dbReference type="ARBA" id="ARBA00012154"/>
    </source>
</evidence>
<dbReference type="GO" id="GO:0005829">
    <property type="term" value="C:cytosol"/>
    <property type="evidence" value="ECO:0007669"/>
    <property type="project" value="TreeGrafter"/>
</dbReference>
<name>A0A0R1K6T8_9LACO</name>
<dbReference type="Proteomes" id="UP000051248">
    <property type="component" value="Unassembled WGS sequence"/>
</dbReference>
<feature type="binding site" evidence="11">
    <location>
        <position position="79"/>
    </location>
    <ligand>
        <name>substrate</name>
    </ligand>
</feature>
<feature type="binding site" evidence="11">
    <location>
        <position position="58"/>
    </location>
    <ligand>
        <name>substrate</name>
    </ligand>
</feature>
<dbReference type="Pfam" id="PF01202">
    <property type="entry name" value="SKI"/>
    <property type="match status" value="1"/>
</dbReference>
<dbReference type="GO" id="GO:0004765">
    <property type="term" value="F:shikimate kinase activity"/>
    <property type="evidence" value="ECO:0007669"/>
    <property type="project" value="UniProtKB-UniRule"/>
</dbReference>
<dbReference type="InterPro" id="IPR036263">
    <property type="entry name" value="Chorismate_II_sf"/>
</dbReference>
<evidence type="ECO:0000256" key="4">
    <source>
        <dbReference type="ARBA" id="ARBA00022605"/>
    </source>
</evidence>
<dbReference type="eggNOG" id="COG0703">
    <property type="taxonomic scope" value="Bacteria"/>
</dbReference>
<dbReference type="GO" id="GO:0009423">
    <property type="term" value="P:chorismate biosynthetic process"/>
    <property type="evidence" value="ECO:0007669"/>
    <property type="project" value="UniProtKB-UniRule"/>
</dbReference>
<dbReference type="STRING" id="1423775.FD03_GL001691"/>
<dbReference type="Pfam" id="PF01817">
    <property type="entry name" value="CM_2"/>
    <property type="match status" value="1"/>
</dbReference>
<comment type="subcellular location">
    <subcellularLocation>
        <location evidence="11">Cytoplasm</location>
    </subcellularLocation>
</comment>
<keyword evidence="11" id="KW-0460">Magnesium</keyword>
<comment type="subunit">
    <text evidence="11">Monomer.</text>
</comment>
<comment type="catalytic activity">
    <reaction evidence="10 11">
        <text>shikimate + ATP = 3-phosphoshikimate + ADP + H(+)</text>
        <dbReference type="Rhea" id="RHEA:13121"/>
        <dbReference type="ChEBI" id="CHEBI:15378"/>
        <dbReference type="ChEBI" id="CHEBI:30616"/>
        <dbReference type="ChEBI" id="CHEBI:36208"/>
        <dbReference type="ChEBI" id="CHEBI:145989"/>
        <dbReference type="ChEBI" id="CHEBI:456216"/>
        <dbReference type="EC" id="2.7.1.71"/>
    </reaction>
</comment>
<dbReference type="RefSeq" id="WP_025023220.1">
    <property type="nucleotide sequence ID" value="NZ_AZDZ01000019.1"/>
</dbReference>
<keyword evidence="6 11" id="KW-0547">Nucleotide-binding</keyword>
<evidence type="ECO:0000256" key="8">
    <source>
        <dbReference type="ARBA" id="ARBA00022840"/>
    </source>
</evidence>
<evidence type="ECO:0000256" key="10">
    <source>
        <dbReference type="ARBA" id="ARBA00048567"/>
    </source>
</evidence>
<evidence type="ECO:0000256" key="2">
    <source>
        <dbReference type="ARBA" id="ARBA00006997"/>
    </source>
</evidence>
<feature type="binding site" evidence="11">
    <location>
        <begin position="12"/>
        <end position="17"/>
    </location>
    <ligand>
        <name>ATP</name>
        <dbReference type="ChEBI" id="CHEBI:30616"/>
    </ligand>
</feature>
<dbReference type="InterPro" id="IPR031322">
    <property type="entry name" value="Shikimate/glucono_kinase"/>
</dbReference>
<keyword evidence="8 11" id="KW-0067">ATP-binding</keyword>
<evidence type="ECO:0000256" key="7">
    <source>
        <dbReference type="ARBA" id="ARBA00022777"/>
    </source>
</evidence>
<sequence length="262" mass="30024">MSKTTILIGFMGAGKTTVGKVLANITNQPLLDLDDEFTRGTKLSPKEFMEQLGEEEFRTTETRILKSQLDFDGIISTGGGVVESELNRQLIRDSSAQVIYLKTSLANVLERLSHDNVRPMLRKMSVIDLQNCWNRRGIFYQLLSNVTIETTNKNPTKIAREIIDFEQQHDELLPLRSQIDSLDRQIFNLVSQRFDVVREVASVKEQLHASVVQTERMDEVRAELKNDFSDNSNISEQLIEEMMNILFSSSIQRENEQIKKVD</sequence>
<dbReference type="InterPro" id="IPR027417">
    <property type="entry name" value="P-loop_NTPase"/>
</dbReference>
<dbReference type="Gene3D" id="3.40.50.300">
    <property type="entry name" value="P-loop containing nucleotide triphosphate hydrolases"/>
    <property type="match status" value="1"/>
</dbReference>
<dbReference type="PROSITE" id="PS51168">
    <property type="entry name" value="CHORISMATE_MUT_2"/>
    <property type="match status" value="1"/>
</dbReference>
<dbReference type="InterPro" id="IPR000623">
    <property type="entry name" value="Shikimate_kinase/TSH1"/>
</dbReference>
<comment type="function">
    <text evidence="11">Catalyzes the specific phosphorylation of the 3-hydroxyl group of shikimic acid using ATP as a cosubstrate.</text>
</comment>
<dbReference type="GO" id="GO:0000287">
    <property type="term" value="F:magnesium ion binding"/>
    <property type="evidence" value="ECO:0007669"/>
    <property type="project" value="UniProtKB-UniRule"/>
</dbReference>
<comment type="caution">
    <text evidence="13">The sequence shown here is derived from an EMBL/GenBank/DDBJ whole genome shotgun (WGS) entry which is preliminary data.</text>
</comment>
<comment type="cofactor">
    <cofactor evidence="11">
        <name>Mg(2+)</name>
        <dbReference type="ChEBI" id="CHEBI:18420"/>
    </cofactor>
    <text evidence="11">Binds 1 Mg(2+) ion per subunit.</text>
</comment>
<dbReference type="PANTHER" id="PTHR21087">
    <property type="entry name" value="SHIKIMATE KINASE"/>
    <property type="match status" value="1"/>
</dbReference>
<dbReference type="EC" id="2.7.1.71" evidence="3 11"/>
<feature type="binding site" evidence="11">
    <location>
        <position position="118"/>
    </location>
    <ligand>
        <name>ATP</name>
        <dbReference type="ChEBI" id="CHEBI:30616"/>
    </ligand>
</feature>
<gene>
    <name evidence="11" type="primary">aroK</name>
    <name evidence="13" type="ORF">FD03_GL001691</name>
</gene>
<evidence type="ECO:0000256" key="1">
    <source>
        <dbReference type="ARBA" id="ARBA00004842"/>
    </source>
</evidence>
<evidence type="ECO:0000256" key="6">
    <source>
        <dbReference type="ARBA" id="ARBA00022741"/>
    </source>
</evidence>
<accession>A0A0R1K6T8</accession>
<dbReference type="PANTHER" id="PTHR21087:SF16">
    <property type="entry name" value="SHIKIMATE KINASE 1, CHLOROPLASTIC"/>
    <property type="match status" value="1"/>
</dbReference>
<evidence type="ECO:0000256" key="9">
    <source>
        <dbReference type="ARBA" id="ARBA00023141"/>
    </source>
</evidence>
<dbReference type="PROSITE" id="PS01128">
    <property type="entry name" value="SHIKIMATE_KINASE"/>
    <property type="match status" value="1"/>
</dbReference>
<dbReference type="InterPro" id="IPR002701">
    <property type="entry name" value="CM_II_prokaryot"/>
</dbReference>
<comment type="pathway">
    <text evidence="1 11">Metabolic intermediate biosynthesis; chorismate biosynthesis; chorismate from D-erythrose 4-phosphate and phosphoenolpyruvate: step 5/7.</text>
</comment>
<protein>
    <recommendedName>
        <fullName evidence="3 11">Shikimate kinase</fullName>
        <shortName evidence="11">SK</shortName>
        <ecNumber evidence="3 11">2.7.1.71</ecNumber>
    </recommendedName>
</protein>
<keyword evidence="4 11" id="KW-0028">Amino-acid biosynthesis</keyword>
<evidence type="ECO:0000259" key="12">
    <source>
        <dbReference type="PROSITE" id="PS51168"/>
    </source>
</evidence>
<organism evidence="13 14">
    <name type="scientific">Companilactobacillus nodensis DSM 19682 = JCM 14932 = NBRC 107160</name>
    <dbReference type="NCBI Taxonomy" id="1423775"/>
    <lineage>
        <taxon>Bacteria</taxon>
        <taxon>Bacillati</taxon>
        <taxon>Bacillota</taxon>
        <taxon>Bacilli</taxon>
        <taxon>Lactobacillales</taxon>
        <taxon>Lactobacillaceae</taxon>
        <taxon>Companilactobacillus</taxon>
    </lineage>
</organism>
<dbReference type="AlphaFoldDB" id="A0A0R1K6T8"/>
<dbReference type="OrthoDB" id="9800332at2"/>
<evidence type="ECO:0000313" key="14">
    <source>
        <dbReference type="Proteomes" id="UP000051248"/>
    </source>
</evidence>
<evidence type="ECO:0000256" key="11">
    <source>
        <dbReference type="HAMAP-Rule" id="MF_00109"/>
    </source>
</evidence>
<keyword evidence="11" id="KW-0479">Metal-binding</keyword>
<dbReference type="HAMAP" id="MF_00109">
    <property type="entry name" value="Shikimate_kinase"/>
    <property type="match status" value="1"/>
</dbReference>
<dbReference type="GO" id="GO:0005524">
    <property type="term" value="F:ATP binding"/>
    <property type="evidence" value="ECO:0007669"/>
    <property type="project" value="UniProtKB-UniRule"/>
</dbReference>
<evidence type="ECO:0000256" key="5">
    <source>
        <dbReference type="ARBA" id="ARBA00022679"/>
    </source>
</evidence>
<dbReference type="CDD" id="cd00464">
    <property type="entry name" value="SK"/>
    <property type="match status" value="1"/>
</dbReference>
<dbReference type="InterPro" id="IPR036979">
    <property type="entry name" value="CM_dom_sf"/>
</dbReference>
<dbReference type="GO" id="GO:0004106">
    <property type="term" value="F:chorismate mutase activity"/>
    <property type="evidence" value="ECO:0007669"/>
    <property type="project" value="InterPro"/>
</dbReference>
<dbReference type="SUPFAM" id="SSF52540">
    <property type="entry name" value="P-loop containing nucleoside triphosphate hydrolases"/>
    <property type="match status" value="1"/>
</dbReference>
<evidence type="ECO:0000313" key="13">
    <source>
        <dbReference type="EMBL" id="KRK79325.1"/>
    </source>
</evidence>
<dbReference type="PRINTS" id="PR01100">
    <property type="entry name" value="SHIKIMTKNASE"/>
</dbReference>
<dbReference type="Gene3D" id="1.20.59.10">
    <property type="entry name" value="Chorismate mutase"/>
    <property type="match status" value="1"/>
</dbReference>
<dbReference type="UniPathway" id="UPA00053">
    <property type="reaction ID" value="UER00088"/>
</dbReference>
<dbReference type="PATRIC" id="fig|1423775.4.peg.1724"/>
<feature type="binding site" evidence="11">
    <location>
        <position position="16"/>
    </location>
    <ligand>
        <name>Mg(2+)</name>
        <dbReference type="ChEBI" id="CHEBI:18420"/>
    </ligand>
</feature>
<dbReference type="SUPFAM" id="SSF48600">
    <property type="entry name" value="Chorismate mutase II"/>
    <property type="match status" value="1"/>
</dbReference>
<comment type="caution">
    <text evidence="11">Lacks conserved residue(s) required for the propagation of feature annotation.</text>
</comment>
<proteinExistence type="inferred from homology"/>
<reference evidence="13 14" key="1">
    <citation type="journal article" date="2015" name="Genome Announc.">
        <title>Expanding the biotechnology potential of lactobacilli through comparative genomics of 213 strains and associated genera.</title>
        <authorList>
            <person name="Sun Z."/>
            <person name="Harris H.M."/>
            <person name="McCann A."/>
            <person name="Guo C."/>
            <person name="Argimon S."/>
            <person name="Zhang W."/>
            <person name="Yang X."/>
            <person name="Jeffery I.B."/>
            <person name="Cooney J.C."/>
            <person name="Kagawa T.F."/>
            <person name="Liu W."/>
            <person name="Song Y."/>
            <person name="Salvetti E."/>
            <person name="Wrobel A."/>
            <person name="Rasinkangas P."/>
            <person name="Parkhill J."/>
            <person name="Rea M.C."/>
            <person name="O'Sullivan O."/>
            <person name="Ritari J."/>
            <person name="Douillard F.P."/>
            <person name="Paul Ross R."/>
            <person name="Yang R."/>
            <person name="Briner A.E."/>
            <person name="Felis G.E."/>
            <person name="de Vos W.M."/>
            <person name="Barrangou R."/>
            <person name="Klaenhammer T.R."/>
            <person name="Caufield P.W."/>
            <person name="Cui Y."/>
            <person name="Zhang H."/>
            <person name="O'Toole P.W."/>
        </authorList>
    </citation>
    <scope>NUCLEOTIDE SEQUENCE [LARGE SCALE GENOMIC DNA]</scope>
    <source>
        <strain evidence="13 14">DSM 19682</strain>
    </source>
</reference>
<dbReference type="GO" id="GO:0009073">
    <property type="term" value="P:aromatic amino acid family biosynthetic process"/>
    <property type="evidence" value="ECO:0007669"/>
    <property type="project" value="UniProtKB-KW"/>
</dbReference>
<feature type="binding site" evidence="11">
    <location>
        <position position="136"/>
    </location>
    <ligand>
        <name>substrate</name>
    </ligand>
</feature>
<dbReference type="InterPro" id="IPR023000">
    <property type="entry name" value="Shikimate_kinase_CS"/>
</dbReference>
<keyword evidence="7 11" id="KW-0418">Kinase</keyword>
<comment type="similarity">
    <text evidence="2 11">Belongs to the shikimate kinase family.</text>
</comment>
<keyword evidence="5 11" id="KW-0808">Transferase</keyword>
<feature type="binding site" evidence="11">
    <location>
        <position position="34"/>
    </location>
    <ligand>
        <name>substrate</name>
    </ligand>
</feature>
<dbReference type="eggNOG" id="COG1605">
    <property type="taxonomic scope" value="Bacteria"/>
</dbReference>
<dbReference type="EMBL" id="AZDZ01000019">
    <property type="protein sequence ID" value="KRK79325.1"/>
    <property type="molecule type" value="Genomic_DNA"/>
</dbReference>
<keyword evidence="9 11" id="KW-0057">Aromatic amino acid biosynthesis</keyword>
<dbReference type="SMART" id="SM00830">
    <property type="entry name" value="CM_2"/>
    <property type="match status" value="1"/>
</dbReference>
<dbReference type="GO" id="GO:0008652">
    <property type="term" value="P:amino acid biosynthetic process"/>
    <property type="evidence" value="ECO:0007669"/>
    <property type="project" value="UniProtKB-KW"/>
</dbReference>